<dbReference type="AlphaFoldDB" id="A0A3P7ZB66"/>
<organism evidence="1 2">
    <name type="scientific">Schistosoma margrebowiei</name>
    <dbReference type="NCBI Taxonomy" id="48269"/>
    <lineage>
        <taxon>Eukaryota</taxon>
        <taxon>Metazoa</taxon>
        <taxon>Spiralia</taxon>
        <taxon>Lophotrochozoa</taxon>
        <taxon>Platyhelminthes</taxon>
        <taxon>Trematoda</taxon>
        <taxon>Digenea</taxon>
        <taxon>Strigeidida</taxon>
        <taxon>Schistosomatoidea</taxon>
        <taxon>Schistosomatidae</taxon>
        <taxon>Schistosoma</taxon>
    </lineage>
</organism>
<evidence type="ECO:0000313" key="1">
    <source>
        <dbReference type="EMBL" id="VDO81354.1"/>
    </source>
</evidence>
<sequence>MARSRMIPNSCNPIWDEKFWFRLWSLDTPIEDTTTPLLKLVFSVQLVSNRIQLFQTETGCTPHLRYYPKGHSDLPYYEGISITYISCCSGCQKEYEFSSKLENDLNKSMNSGEIKFYVTLSEISETFIDNSECKKLKKKMKEEKSRVFATEFSSQIPGTTTSTVDIVFNVYLIVF</sequence>
<reference evidence="1 2" key="1">
    <citation type="submission" date="2018-11" db="EMBL/GenBank/DDBJ databases">
        <authorList>
            <consortium name="Pathogen Informatics"/>
        </authorList>
    </citation>
    <scope>NUCLEOTIDE SEQUENCE [LARGE SCALE GENOMIC DNA]</scope>
    <source>
        <strain evidence="1 2">Zambia</strain>
    </source>
</reference>
<evidence type="ECO:0008006" key="3">
    <source>
        <dbReference type="Google" id="ProtNLM"/>
    </source>
</evidence>
<gene>
    <name evidence="1" type="ORF">SMRZ_LOCUS8426</name>
</gene>
<dbReference type="EMBL" id="UZAI01003652">
    <property type="protein sequence ID" value="VDO81354.1"/>
    <property type="molecule type" value="Genomic_DNA"/>
</dbReference>
<protein>
    <recommendedName>
        <fullName evidence="3">C2 domain-containing protein</fullName>
    </recommendedName>
</protein>
<accession>A0A3P7ZB66</accession>
<keyword evidence="2" id="KW-1185">Reference proteome</keyword>
<evidence type="ECO:0000313" key="2">
    <source>
        <dbReference type="Proteomes" id="UP000277204"/>
    </source>
</evidence>
<dbReference type="Proteomes" id="UP000277204">
    <property type="component" value="Unassembled WGS sequence"/>
</dbReference>
<proteinExistence type="predicted"/>
<name>A0A3P7ZB66_9TREM</name>